<comment type="caution">
    <text evidence="1">The sequence shown here is derived from an EMBL/GenBank/DDBJ whole genome shotgun (WGS) entry which is preliminary data.</text>
</comment>
<protein>
    <submittedName>
        <fullName evidence="1">Uncharacterized protein</fullName>
    </submittedName>
</protein>
<evidence type="ECO:0000313" key="1">
    <source>
        <dbReference type="EMBL" id="KAK8548018.1"/>
    </source>
</evidence>
<sequence length="200" mass="22679">MRSEWCKRYKGDLSKGDPSVVDRRISVEEVVAKENLECGSKAKKILRPANAFWRVMSWVVGLVVWRNGVWLAGWSVWNDEGDVHSVLEGAIVHEDKLAAVDCEKETKVGDWMVLRWCIGGENLGKEGAHKVTGLGGEVRSTRELVSELSLQYDVNRDRPPLSNEDSEVEVINYMGNRRKVRQITNVIDSFFFTRGENLSI</sequence>
<keyword evidence="2" id="KW-1185">Reference proteome</keyword>
<evidence type="ECO:0000313" key="2">
    <source>
        <dbReference type="Proteomes" id="UP001472677"/>
    </source>
</evidence>
<name>A0ABR2DW24_9ROSI</name>
<reference evidence="1 2" key="1">
    <citation type="journal article" date="2024" name="G3 (Bethesda)">
        <title>Genome assembly of Hibiscus sabdariffa L. provides insights into metabolisms of medicinal natural products.</title>
        <authorList>
            <person name="Kim T."/>
        </authorList>
    </citation>
    <scope>NUCLEOTIDE SEQUENCE [LARGE SCALE GENOMIC DNA]</scope>
    <source>
        <strain evidence="1">TK-2024</strain>
        <tissue evidence="1">Old leaves</tissue>
    </source>
</reference>
<gene>
    <name evidence="1" type="ORF">V6N12_060945</name>
</gene>
<dbReference type="EMBL" id="JBBPBM010000021">
    <property type="protein sequence ID" value="KAK8548018.1"/>
    <property type="molecule type" value="Genomic_DNA"/>
</dbReference>
<organism evidence="1 2">
    <name type="scientific">Hibiscus sabdariffa</name>
    <name type="common">roselle</name>
    <dbReference type="NCBI Taxonomy" id="183260"/>
    <lineage>
        <taxon>Eukaryota</taxon>
        <taxon>Viridiplantae</taxon>
        <taxon>Streptophyta</taxon>
        <taxon>Embryophyta</taxon>
        <taxon>Tracheophyta</taxon>
        <taxon>Spermatophyta</taxon>
        <taxon>Magnoliopsida</taxon>
        <taxon>eudicotyledons</taxon>
        <taxon>Gunneridae</taxon>
        <taxon>Pentapetalae</taxon>
        <taxon>rosids</taxon>
        <taxon>malvids</taxon>
        <taxon>Malvales</taxon>
        <taxon>Malvaceae</taxon>
        <taxon>Malvoideae</taxon>
        <taxon>Hibiscus</taxon>
    </lineage>
</organism>
<dbReference type="Proteomes" id="UP001472677">
    <property type="component" value="Unassembled WGS sequence"/>
</dbReference>
<proteinExistence type="predicted"/>
<accession>A0ABR2DW24</accession>